<comment type="caution">
    <text evidence="1">The sequence shown here is derived from an EMBL/GenBank/DDBJ whole genome shotgun (WGS) entry which is preliminary data.</text>
</comment>
<dbReference type="Proteomes" id="UP000467214">
    <property type="component" value="Unassembled WGS sequence"/>
</dbReference>
<evidence type="ECO:0000313" key="1">
    <source>
        <dbReference type="EMBL" id="MXR36305.1"/>
    </source>
</evidence>
<accession>A0A845BJ39</accession>
<dbReference type="EMBL" id="WSSB01000003">
    <property type="protein sequence ID" value="MXR36305.1"/>
    <property type="molecule type" value="Genomic_DNA"/>
</dbReference>
<reference evidence="1 2" key="1">
    <citation type="submission" date="2019-12" db="EMBL/GenBank/DDBJ databases">
        <title>Neisseriaceae gen. nov. sp. Genome sequencing and assembly.</title>
        <authorList>
            <person name="Liu Z."/>
            <person name="Li A."/>
        </authorList>
    </citation>
    <scope>NUCLEOTIDE SEQUENCE [LARGE SCALE GENOMIC DNA]</scope>
    <source>
        <strain evidence="1 2">B2N2-7</strain>
    </source>
</reference>
<organism evidence="1 2">
    <name type="scientific">Craterilacuibacter sinensis</name>
    <dbReference type="NCBI Taxonomy" id="2686017"/>
    <lineage>
        <taxon>Bacteria</taxon>
        <taxon>Pseudomonadati</taxon>
        <taxon>Pseudomonadota</taxon>
        <taxon>Betaproteobacteria</taxon>
        <taxon>Neisseriales</taxon>
        <taxon>Neisseriaceae</taxon>
        <taxon>Craterilacuibacter</taxon>
    </lineage>
</organism>
<protein>
    <submittedName>
        <fullName evidence="1">Uncharacterized protein</fullName>
    </submittedName>
</protein>
<gene>
    <name evidence="1" type="ORF">GQF02_04870</name>
</gene>
<name>A0A845BJ39_9NEIS</name>
<keyword evidence="2" id="KW-1185">Reference proteome</keyword>
<dbReference type="AlphaFoldDB" id="A0A845BJ39"/>
<evidence type="ECO:0000313" key="2">
    <source>
        <dbReference type="Proteomes" id="UP000467214"/>
    </source>
</evidence>
<sequence length="88" mass="9841">MRKPDTRAAMYALIAQVRAAMPFHLPVAAICQGLCNGCSKKLLEFLDVELLDWQARLDAGEMPKLGEIDKLARLSGKVYKVLQRNQLV</sequence>
<dbReference type="RefSeq" id="WP_124735304.1">
    <property type="nucleotide sequence ID" value="NZ_WSSB01000003.1"/>
</dbReference>
<proteinExistence type="predicted"/>